<comment type="caution">
    <text evidence="4">The sequence shown here is derived from an EMBL/GenBank/DDBJ whole genome shotgun (WGS) entry which is preliminary data.</text>
</comment>
<evidence type="ECO:0000256" key="2">
    <source>
        <dbReference type="ARBA" id="ARBA00023315"/>
    </source>
</evidence>
<proteinExistence type="predicted"/>
<feature type="domain" description="N-acetyltransferase" evidence="3">
    <location>
        <begin position="3"/>
        <end position="165"/>
    </location>
</feature>
<dbReference type="EMBL" id="AXCZ01000077">
    <property type="protein sequence ID" value="KGM12972.1"/>
    <property type="molecule type" value="Genomic_DNA"/>
</dbReference>
<gene>
    <name evidence="4" type="ORF">N869_17005</name>
</gene>
<dbReference type="AlphaFoldDB" id="A0A0A0BZ41"/>
<keyword evidence="2" id="KW-0012">Acyltransferase</keyword>
<dbReference type="Proteomes" id="UP000054314">
    <property type="component" value="Unassembled WGS sequence"/>
</dbReference>
<evidence type="ECO:0000256" key="1">
    <source>
        <dbReference type="ARBA" id="ARBA00022679"/>
    </source>
</evidence>
<dbReference type="RefSeq" id="WP_035060255.1">
    <property type="nucleotide sequence ID" value="NZ_AXCZ01000077.1"/>
</dbReference>
<dbReference type="InterPro" id="IPR016181">
    <property type="entry name" value="Acyl_CoA_acyltransferase"/>
</dbReference>
<dbReference type="GO" id="GO:0016747">
    <property type="term" value="F:acyltransferase activity, transferring groups other than amino-acyl groups"/>
    <property type="evidence" value="ECO:0007669"/>
    <property type="project" value="InterPro"/>
</dbReference>
<dbReference type="PROSITE" id="PS51186">
    <property type="entry name" value="GNAT"/>
    <property type="match status" value="1"/>
</dbReference>
<dbReference type="InterPro" id="IPR000182">
    <property type="entry name" value="GNAT_dom"/>
</dbReference>
<dbReference type="CDD" id="cd04301">
    <property type="entry name" value="NAT_SF"/>
    <property type="match status" value="1"/>
</dbReference>
<keyword evidence="5" id="KW-1185">Reference proteome</keyword>
<keyword evidence="1 4" id="KW-0808">Transferase</keyword>
<dbReference type="Pfam" id="PF13508">
    <property type="entry name" value="Acetyltransf_7"/>
    <property type="match status" value="1"/>
</dbReference>
<name>A0A0A0BZ41_9CELL</name>
<dbReference type="OrthoDB" id="119501at2"/>
<protein>
    <submittedName>
        <fullName evidence="4">GCN5 family acetyltransferase</fullName>
    </submittedName>
</protein>
<dbReference type="SUPFAM" id="SSF55729">
    <property type="entry name" value="Acyl-CoA N-acyltransferases (Nat)"/>
    <property type="match status" value="1"/>
</dbReference>
<organism evidence="4 5">
    <name type="scientific">Cellulomonas bogoriensis 69B4 = DSM 16987</name>
    <dbReference type="NCBI Taxonomy" id="1386082"/>
    <lineage>
        <taxon>Bacteria</taxon>
        <taxon>Bacillati</taxon>
        <taxon>Actinomycetota</taxon>
        <taxon>Actinomycetes</taxon>
        <taxon>Micrococcales</taxon>
        <taxon>Cellulomonadaceae</taxon>
        <taxon>Cellulomonas</taxon>
    </lineage>
</organism>
<evidence type="ECO:0000313" key="5">
    <source>
        <dbReference type="Proteomes" id="UP000054314"/>
    </source>
</evidence>
<reference evidence="4 5" key="1">
    <citation type="submission" date="2013-08" db="EMBL/GenBank/DDBJ databases">
        <title>Genome sequencing of Cellulomonas bogoriensis 69B4.</title>
        <authorList>
            <person name="Chen F."/>
            <person name="Li Y."/>
            <person name="Wang G."/>
        </authorList>
    </citation>
    <scope>NUCLEOTIDE SEQUENCE [LARGE SCALE GENOMIC DNA]</scope>
    <source>
        <strain evidence="4 5">69B4</strain>
    </source>
</reference>
<dbReference type="Gene3D" id="3.40.630.30">
    <property type="match status" value="1"/>
</dbReference>
<sequence>MSLTTRVATAADAGAVAALVQSAYRGESSRAGWTTEADLLDGQRADAAMVTDLVAAPGSLVLLGLEGPQVVACCHLERRGTHAYLGMFAVTPARQGGGLGRSMLDAAGTLVRERWSAGVLEITVLEQRTELIDWYRRRGFVPDGTVHPFPYGDERYGVPRRPDLRLVGMVAPVPGVSPCEVGPGG</sequence>
<dbReference type="InterPro" id="IPR050832">
    <property type="entry name" value="Bact_Acetyltransf"/>
</dbReference>
<accession>A0A0A0BZ41</accession>
<evidence type="ECO:0000313" key="4">
    <source>
        <dbReference type="EMBL" id="KGM12972.1"/>
    </source>
</evidence>
<dbReference type="PANTHER" id="PTHR43877">
    <property type="entry name" value="AMINOALKYLPHOSPHONATE N-ACETYLTRANSFERASE-RELATED-RELATED"/>
    <property type="match status" value="1"/>
</dbReference>
<evidence type="ECO:0000259" key="3">
    <source>
        <dbReference type="PROSITE" id="PS51186"/>
    </source>
</evidence>